<proteinExistence type="predicted"/>
<accession>A0ABU1B6G3</accession>
<dbReference type="EMBL" id="JAVIBX010000075">
    <property type="protein sequence ID" value="MDQ8834140.1"/>
    <property type="molecule type" value="Genomic_DNA"/>
</dbReference>
<name>A0ABU1B6G3_9STRE</name>
<comment type="caution">
    <text evidence="1">The sequence shown here is derived from an EMBL/GenBank/DDBJ whole genome shotgun (WGS) entry which is preliminary data.</text>
</comment>
<evidence type="ECO:0000313" key="1">
    <source>
        <dbReference type="EMBL" id="MDQ8834140.1"/>
    </source>
</evidence>
<keyword evidence="2" id="KW-1185">Reference proteome</keyword>
<dbReference type="RefSeq" id="WP_165437078.1">
    <property type="nucleotide sequence ID" value="NZ_BCEW01000015.1"/>
</dbReference>
<evidence type="ECO:0000313" key="2">
    <source>
        <dbReference type="Proteomes" id="UP001228446"/>
    </source>
</evidence>
<reference evidence="1 2" key="1">
    <citation type="submission" date="2023-08" db="EMBL/GenBank/DDBJ databases">
        <title>Streptococcus ruminantium-associated sheep mastitis outbreak detected in Italy is distinct from bovine isolates.</title>
        <authorList>
            <person name="Rosa M.N."/>
            <person name="Vezina B."/>
            <person name="Tola S."/>
        </authorList>
    </citation>
    <scope>NUCLEOTIDE SEQUENCE [LARGE SCALE GENOMIC DNA]</scope>
    <source>
        <strain evidence="1 2">OM6730</strain>
    </source>
</reference>
<protein>
    <submittedName>
        <fullName evidence="1">DUF4304 domain-containing protein</fullName>
    </submittedName>
</protein>
<organism evidence="1 2">
    <name type="scientific">Streptococcus ruminantium</name>
    <dbReference type="NCBI Taxonomy" id="1917441"/>
    <lineage>
        <taxon>Bacteria</taxon>
        <taxon>Bacillati</taxon>
        <taxon>Bacillota</taxon>
        <taxon>Bacilli</taxon>
        <taxon>Lactobacillales</taxon>
        <taxon>Streptococcaceae</taxon>
        <taxon>Streptococcus</taxon>
    </lineage>
</organism>
<gene>
    <name evidence="1" type="ORF">RFF62_10265</name>
</gene>
<dbReference type="Pfam" id="PF14137">
    <property type="entry name" value="DUF4304"/>
    <property type="match status" value="1"/>
</dbReference>
<sequence>MDAREFKKFVEEILVQNGFKYMKRKFCLENEALLVFIDFQKSNFSNSYYLNYCFIVKELHSTIEKLTIKDKDFGGRISYCDSFGKVSGDFELELLQKKNVESSIQNGIESHIIPAFNDGVINYLNARPIMKKMSTVAMKKFLERNS</sequence>
<dbReference type="Proteomes" id="UP001228446">
    <property type="component" value="Unassembled WGS sequence"/>
</dbReference>
<dbReference type="InterPro" id="IPR025412">
    <property type="entry name" value="DUF4304"/>
</dbReference>